<feature type="compositionally biased region" description="Polar residues" evidence="1">
    <location>
        <begin position="1"/>
        <end position="28"/>
    </location>
</feature>
<dbReference type="Proteomes" id="UP001063166">
    <property type="component" value="Unassembled WGS sequence"/>
</dbReference>
<keyword evidence="2" id="KW-1133">Transmembrane helix</keyword>
<evidence type="ECO:0000313" key="4">
    <source>
        <dbReference type="Proteomes" id="UP001063166"/>
    </source>
</evidence>
<comment type="caution">
    <text evidence="3">The sequence shown here is derived from an EMBL/GenBank/DDBJ whole genome shotgun (WGS) entry which is preliminary data.</text>
</comment>
<dbReference type="EMBL" id="BRPK01000008">
    <property type="protein sequence ID" value="GLB40146.1"/>
    <property type="molecule type" value="Genomic_DNA"/>
</dbReference>
<gene>
    <name evidence="3" type="ORF">LshimejAT787_0800170</name>
</gene>
<accession>A0A9P3PQZ3</accession>
<keyword evidence="4" id="KW-1185">Reference proteome</keyword>
<dbReference type="AlphaFoldDB" id="A0A9P3PQZ3"/>
<keyword evidence="2" id="KW-0812">Transmembrane</keyword>
<evidence type="ECO:0008006" key="5">
    <source>
        <dbReference type="Google" id="ProtNLM"/>
    </source>
</evidence>
<feature type="transmembrane region" description="Helical" evidence="2">
    <location>
        <begin position="160"/>
        <end position="181"/>
    </location>
</feature>
<evidence type="ECO:0000256" key="2">
    <source>
        <dbReference type="SAM" id="Phobius"/>
    </source>
</evidence>
<evidence type="ECO:0000256" key="1">
    <source>
        <dbReference type="SAM" id="MobiDB-lite"/>
    </source>
</evidence>
<keyword evidence="2" id="KW-0472">Membrane</keyword>
<proteinExistence type="predicted"/>
<feature type="region of interest" description="Disordered" evidence="1">
    <location>
        <begin position="60"/>
        <end position="83"/>
    </location>
</feature>
<reference evidence="3" key="1">
    <citation type="submission" date="2022-07" db="EMBL/GenBank/DDBJ databases">
        <title>The genome of Lyophyllum shimeji provides insight into the initial evolution of ectomycorrhizal fungal genome.</title>
        <authorList>
            <person name="Kobayashi Y."/>
            <person name="Shibata T."/>
            <person name="Hirakawa H."/>
            <person name="Shigenobu S."/>
            <person name="Nishiyama T."/>
            <person name="Yamada A."/>
            <person name="Hasebe M."/>
            <person name="Kawaguchi M."/>
        </authorList>
    </citation>
    <scope>NUCLEOTIDE SEQUENCE</scope>
    <source>
        <strain evidence="3">AT787</strain>
    </source>
</reference>
<dbReference type="OrthoDB" id="3358294at2759"/>
<name>A0A9P3PQZ3_LYOSH</name>
<protein>
    <recommendedName>
        <fullName evidence="5">Transmembrane protein</fullName>
    </recommendedName>
</protein>
<feature type="region of interest" description="Disordered" evidence="1">
    <location>
        <begin position="1"/>
        <end position="40"/>
    </location>
</feature>
<sequence>MSAPIASSSATTLDIEAQTSLASPTPVLTHSPRIPPTVATERNPLDEYFGYTLASSRTHESRHDLSAADVLPPYSEDEPPTYSLKAPEPTTLAQYLFKFGFLFPPFWIMGAWILWSPLQAPSSDDTDVESGWMADKTEAERKRVIEEMRKAEVRWAKRCLWALLVLVFLAAIGGIAAWAVMRS</sequence>
<organism evidence="3 4">
    <name type="scientific">Lyophyllum shimeji</name>
    <name type="common">Hon-shimeji</name>
    <name type="synonym">Tricholoma shimeji</name>
    <dbReference type="NCBI Taxonomy" id="47721"/>
    <lineage>
        <taxon>Eukaryota</taxon>
        <taxon>Fungi</taxon>
        <taxon>Dikarya</taxon>
        <taxon>Basidiomycota</taxon>
        <taxon>Agaricomycotina</taxon>
        <taxon>Agaricomycetes</taxon>
        <taxon>Agaricomycetidae</taxon>
        <taxon>Agaricales</taxon>
        <taxon>Tricholomatineae</taxon>
        <taxon>Lyophyllaceae</taxon>
        <taxon>Lyophyllum</taxon>
    </lineage>
</organism>
<evidence type="ECO:0000313" key="3">
    <source>
        <dbReference type="EMBL" id="GLB40146.1"/>
    </source>
</evidence>